<evidence type="ECO:0000256" key="3">
    <source>
        <dbReference type="ARBA" id="ARBA00022475"/>
    </source>
</evidence>
<comment type="caution">
    <text evidence="9">The sequence shown here is derived from an EMBL/GenBank/DDBJ whole genome shotgun (WGS) entry which is preliminary data.</text>
</comment>
<dbReference type="EMBL" id="MAMP01000021">
    <property type="protein sequence ID" value="OES44977.1"/>
    <property type="molecule type" value="Genomic_DNA"/>
</dbReference>
<evidence type="ECO:0000256" key="6">
    <source>
        <dbReference type="ARBA" id="ARBA00023136"/>
    </source>
</evidence>
<feature type="transmembrane region" description="Helical" evidence="7">
    <location>
        <begin position="20"/>
        <end position="42"/>
    </location>
</feature>
<dbReference type="PANTHER" id="PTHR32309">
    <property type="entry name" value="TYROSINE-PROTEIN KINASE"/>
    <property type="match status" value="1"/>
</dbReference>
<name>A0A1E7DPG2_9BACI</name>
<dbReference type="Pfam" id="PF02706">
    <property type="entry name" value="Wzz"/>
    <property type="match status" value="1"/>
</dbReference>
<dbReference type="InterPro" id="IPR003856">
    <property type="entry name" value="LPS_length_determ_N"/>
</dbReference>
<dbReference type="PANTHER" id="PTHR32309:SF13">
    <property type="entry name" value="FERRIC ENTEROBACTIN TRANSPORT PROTEIN FEPE"/>
    <property type="match status" value="1"/>
</dbReference>
<reference evidence="9 10" key="1">
    <citation type="submission" date="2016-06" db="EMBL/GenBank/DDBJ databases">
        <title>Domibacillus iocasae genome sequencing.</title>
        <authorList>
            <person name="Verma A."/>
            <person name="Pal Y."/>
            <person name="Ojha A.K."/>
            <person name="Krishnamurthi S."/>
        </authorList>
    </citation>
    <scope>NUCLEOTIDE SEQUENCE [LARGE SCALE GENOMIC DNA]</scope>
    <source>
        <strain evidence="9 10">DSM 29979</strain>
    </source>
</reference>
<keyword evidence="4 7" id="KW-0812">Transmembrane</keyword>
<keyword evidence="5 7" id="KW-1133">Transmembrane helix</keyword>
<protein>
    <recommendedName>
        <fullName evidence="8">Polysaccharide chain length determinant N-terminal domain-containing protein</fullName>
    </recommendedName>
</protein>
<dbReference type="InterPro" id="IPR050445">
    <property type="entry name" value="Bact_polysacc_biosynth/exp"/>
</dbReference>
<feature type="transmembrane region" description="Helical" evidence="7">
    <location>
        <begin position="180"/>
        <end position="204"/>
    </location>
</feature>
<dbReference type="GO" id="GO:0004713">
    <property type="term" value="F:protein tyrosine kinase activity"/>
    <property type="evidence" value="ECO:0007669"/>
    <property type="project" value="TreeGrafter"/>
</dbReference>
<sequence>MMNVQQQNVSSFIKVLLNRWQLIVSITLLFTIGAGLISFFVLSPVYEATSKVLVSEGNTQAANSDPATSFYQMEKSFKLFDTFIVVAESPQVLEKVIDNLSLRDSYGQLSERVTINQVRESLAIEIKVRDESSRQAVQIVNETAAVLNNEISKLYGENQLSVLDQGNNTEVVSQVMPKPFLNMVVAFLVGLVLSMAAAFVLELIKRPIERTLPKTEDTAVLNSRMLTKVDKL</sequence>
<dbReference type="Proteomes" id="UP000095658">
    <property type="component" value="Unassembled WGS sequence"/>
</dbReference>
<organism evidence="9 10">
    <name type="scientific">Domibacillus iocasae</name>
    <dbReference type="NCBI Taxonomy" id="1714016"/>
    <lineage>
        <taxon>Bacteria</taxon>
        <taxon>Bacillati</taxon>
        <taxon>Bacillota</taxon>
        <taxon>Bacilli</taxon>
        <taxon>Bacillales</taxon>
        <taxon>Bacillaceae</taxon>
        <taxon>Domibacillus</taxon>
    </lineage>
</organism>
<accession>A0A1E7DPG2</accession>
<comment type="subcellular location">
    <subcellularLocation>
        <location evidence="1">Cell membrane</location>
        <topology evidence="1">Multi-pass membrane protein</topology>
    </subcellularLocation>
</comment>
<keyword evidence="10" id="KW-1185">Reference proteome</keyword>
<dbReference type="STRING" id="1714016.BA724_06855"/>
<gene>
    <name evidence="9" type="ORF">BA724_06855</name>
</gene>
<keyword evidence="3" id="KW-1003">Cell membrane</keyword>
<evidence type="ECO:0000256" key="5">
    <source>
        <dbReference type="ARBA" id="ARBA00022989"/>
    </source>
</evidence>
<dbReference type="RefSeq" id="WP_069938599.1">
    <property type="nucleotide sequence ID" value="NZ_MAMP01000021.1"/>
</dbReference>
<keyword evidence="6 7" id="KW-0472">Membrane</keyword>
<evidence type="ECO:0000256" key="4">
    <source>
        <dbReference type="ARBA" id="ARBA00022692"/>
    </source>
</evidence>
<evidence type="ECO:0000256" key="1">
    <source>
        <dbReference type="ARBA" id="ARBA00004651"/>
    </source>
</evidence>
<dbReference type="AlphaFoldDB" id="A0A1E7DPG2"/>
<evidence type="ECO:0000256" key="2">
    <source>
        <dbReference type="ARBA" id="ARBA00006683"/>
    </source>
</evidence>
<evidence type="ECO:0000313" key="10">
    <source>
        <dbReference type="Proteomes" id="UP000095658"/>
    </source>
</evidence>
<evidence type="ECO:0000313" key="9">
    <source>
        <dbReference type="EMBL" id="OES44977.1"/>
    </source>
</evidence>
<feature type="domain" description="Polysaccharide chain length determinant N-terminal" evidence="8">
    <location>
        <begin position="12"/>
        <end position="100"/>
    </location>
</feature>
<evidence type="ECO:0000256" key="7">
    <source>
        <dbReference type="SAM" id="Phobius"/>
    </source>
</evidence>
<evidence type="ECO:0000259" key="8">
    <source>
        <dbReference type="Pfam" id="PF02706"/>
    </source>
</evidence>
<proteinExistence type="inferred from homology"/>
<comment type="similarity">
    <text evidence="2">Belongs to the CpsC/CapA family.</text>
</comment>
<dbReference type="OrthoDB" id="2360475at2"/>
<dbReference type="GO" id="GO:0005886">
    <property type="term" value="C:plasma membrane"/>
    <property type="evidence" value="ECO:0007669"/>
    <property type="project" value="UniProtKB-SubCell"/>
</dbReference>